<gene>
    <name evidence="2" type="ORF">GCM10023205_33790</name>
</gene>
<evidence type="ECO:0000313" key="3">
    <source>
        <dbReference type="Proteomes" id="UP001500466"/>
    </source>
</evidence>
<protein>
    <submittedName>
        <fullName evidence="2">Uncharacterized protein</fullName>
    </submittedName>
</protein>
<reference evidence="3" key="1">
    <citation type="journal article" date="2019" name="Int. J. Syst. Evol. Microbiol.">
        <title>The Global Catalogue of Microorganisms (GCM) 10K type strain sequencing project: providing services to taxonomists for standard genome sequencing and annotation.</title>
        <authorList>
            <consortium name="The Broad Institute Genomics Platform"/>
            <consortium name="The Broad Institute Genome Sequencing Center for Infectious Disease"/>
            <person name="Wu L."/>
            <person name="Ma J."/>
        </authorList>
    </citation>
    <scope>NUCLEOTIDE SEQUENCE [LARGE SCALE GENOMIC DNA]</scope>
    <source>
        <strain evidence="3">JCM 17986</strain>
    </source>
</reference>
<keyword evidence="3" id="KW-1185">Reference proteome</keyword>
<name>A0ABP9HBA2_9ACTN</name>
<sequence length="92" mass="9879">MTPNCQRDSVSWASATFMAASMRGESPCRLCHGAPAVPVEFRRCRGAGRRRLGRAGTRTPRSAQHHGTHPAEKPSDRPEAGRGMAAARAPDV</sequence>
<evidence type="ECO:0000313" key="2">
    <source>
        <dbReference type="EMBL" id="GAA4966415.1"/>
    </source>
</evidence>
<feature type="region of interest" description="Disordered" evidence="1">
    <location>
        <begin position="47"/>
        <end position="92"/>
    </location>
</feature>
<comment type="caution">
    <text evidence="2">The sequence shown here is derived from an EMBL/GenBank/DDBJ whole genome shotgun (WGS) entry which is preliminary data.</text>
</comment>
<evidence type="ECO:0000256" key="1">
    <source>
        <dbReference type="SAM" id="MobiDB-lite"/>
    </source>
</evidence>
<proteinExistence type="predicted"/>
<feature type="compositionally biased region" description="Basic and acidic residues" evidence="1">
    <location>
        <begin position="69"/>
        <end position="80"/>
    </location>
</feature>
<dbReference type="EMBL" id="BAABHS010000010">
    <property type="protein sequence ID" value="GAA4966415.1"/>
    <property type="molecule type" value="Genomic_DNA"/>
</dbReference>
<dbReference type="Proteomes" id="UP001500466">
    <property type="component" value="Unassembled WGS sequence"/>
</dbReference>
<accession>A0ABP9HBA2</accession>
<organism evidence="2 3">
    <name type="scientific">Yinghuangia aomiensis</name>
    <dbReference type="NCBI Taxonomy" id="676205"/>
    <lineage>
        <taxon>Bacteria</taxon>
        <taxon>Bacillati</taxon>
        <taxon>Actinomycetota</taxon>
        <taxon>Actinomycetes</taxon>
        <taxon>Kitasatosporales</taxon>
        <taxon>Streptomycetaceae</taxon>
        <taxon>Yinghuangia</taxon>
    </lineage>
</organism>